<proteinExistence type="inferred from homology"/>
<gene>
    <name evidence="7" type="ordered locus">Mahau_1047</name>
</gene>
<dbReference type="InterPro" id="IPR001227">
    <property type="entry name" value="Ac_transferase_dom_sf"/>
</dbReference>
<keyword evidence="2 4" id="KW-0012">Acyltransferase</keyword>
<dbReference type="FunFam" id="3.30.70.250:FF:000001">
    <property type="entry name" value="Malonyl CoA-acyl carrier protein transacylase"/>
    <property type="match status" value="1"/>
</dbReference>
<comment type="catalytic activity">
    <reaction evidence="3 4">
        <text>holo-[ACP] + malonyl-CoA = malonyl-[ACP] + CoA</text>
        <dbReference type="Rhea" id="RHEA:41792"/>
        <dbReference type="Rhea" id="RHEA-COMP:9623"/>
        <dbReference type="Rhea" id="RHEA-COMP:9685"/>
        <dbReference type="ChEBI" id="CHEBI:57287"/>
        <dbReference type="ChEBI" id="CHEBI:57384"/>
        <dbReference type="ChEBI" id="CHEBI:64479"/>
        <dbReference type="ChEBI" id="CHEBI:78449"/>
        <dbReference type="EC" id="2.3.1.39"/>
    </reaction>
</comment>
<dbReference type="EMBL" id="CP002360">
    <property type="protein sequence ID" value="AEE96245.1"/>
    <property type="molecule type" value="Genomic_DNA"/>
</dbReference>
<dbReference type="PANTHER" id="PTHR42681:SF1">
    <property type="entry name" value="MALONYL-COA-ACYL CARRIER PROTEIN TRANSACYLASE, MITOCHONDRIAL"/>
    <property type="match status" value="1"/>
</dbReference>
<dbReference type="STRING" id="697281.Mahau_1047"/>
<keyword evidence="1 4" id="KW-0808">Transferase</keyword>
<protein>
    <recommendedName>
        <fullName evidence="4">Malonyl CoA-acyl carrier protein transacylase</fullName>
        <ecNumber evidence="4">2.3.1.39</ecNumber>
    </recommendedName>
</protein>
<evidence type="ECO:0000256" key="4">
    <source>
        <dbReference type="PIRNR" id="PIRNR000446"/>
    </source>
</evidence>
<dbReference type="GO" id="GO:0004314">
    <property type="term" value="F:[acyl-carrier-protein] S-malonyltransferase activity"/>
    <property type="evidence" value="ECO:0007669"/>
    <property type="project" value="UniProtKB-EC"/>
</dbReference>
<dbReference type="NCBIfam" id="TIGR00128">
    <property type="entry name" value="fabD"/>
    <property type="match status" value="1"/>
</dbReference>
<dbReference type="SUPFAM" id="SSF55048">
    <property type="entry name" value="Probable ACP-binding domain of malonyl-CoA ACP transacylase"/>
    <property type="match status" value="1"/>
</dbReference>
<dbReference type="InterPro" id="IPR016036">
    <property type="entry name" value="Malonyl_transacylase_ACP-bd"/>
</dbReference>
<dbReference type="SUPFAM" id="SSF52151">
    <property type="entry name" value="FabD/lysophospholipase-like"/>
    <property type="match status" value="1"/>
</dbReference>
<dbReference type="Gene3D" id="3.40.366.10">
    <property type="entry name" value="Malonyl-Coenzyme A Acyl Carrier Protein, domain 2"/>
    <property type="match status" value="1"/>
</dbReference>
<comment type="similarity">
    <text evidence="4">Belongs to the fabD family.</text>
</comment>
<dbReference type="Proteomes" id="UP000008457">
    <property type="component" value="Chromosome"/>
</dbReference>
<sequence length="311" mass="33224">MGKIAFIFPGQGAQYAGMGQQLALRYAEVSEIFKAASETLGYDMAKLCFEGPDEVLKQTEITQPSIFTVSMACAKALEINGVVPDMAAGLSLGEYGALTVANAIDFADAVKLLRQRGRFMQEAVPIGQGAMAAIIGLDKETVEQVCKEASKYGVVEPANYNCPGQIVISGQTVAVQKASEMAKEKGAKRAIMLEVSAPFHCSLLKSAGDRLAEVLESVSINKPAIPVIANVTAEEVSSPEDIRQLLIEQVSSPVRWEESVRRMMAMGADTFIEVGPGKALSGFVKKISKDVKVMNVEDIQSLESAISQLEG</sequence>
<dbReference type="PANTHER" id="PTHR42681">
    <property type="entry name" value="MALONYL-COA-ACYL CARRIER PROTEIN TRANSACYLASE, MITOCHONDRIAL"/>
    <property type="match status" value="1"/>
</dbReference>
<feature type="active site" evidence="5">
    <location>
        <position position="200"/>
    </location>
</feature>
<accession>F4A2R5</accession>
<dbReference type="KEGG" id="mas:Mahau_1047"/>
<dbReference type="AlphaFoldDB" id="F4A2R5"/>
<reference evidence="7 8" key="2">
    <citation type="journal article" date="2011" name="Stand. Genomic Sci.">
        <title>Complete genome sequence of Mahella australiensis type strain (50-1 BON).</title>
        <authorList>
            <person name="Sikorski J."/>
            <person name="Teshima H."/>
            <person name="Nolan M."/>
            <person name="Lucas S."/>
            <person name="Hammon N."/>
            <person name="Deshpande S."/>
            <person name="Cheng J.F."/>
            <person name="Pitluck S."/>
            <person name="Liolios K."/>
            <person name="Pagani I."/>
            <person name="Ivanova N."/>
            <person name="Huntemann M."/>
            <person name="Mavromatis K."/>
            <person name="Ovchinikova G."/>
            <person name="Pati A."/>
            <person name="Tapia R."/>
            <person name="Han C."/>
            <person name="Goodwin L."/>
            <person name="Chen A."/>
            <person name="Palaniappan K."/>
            <person name="Land M."/>
            <person name="Hauser L."/>
            <person name="Ngatchou-Djao O.D."/>
            <person name="Rohde M."/>
            <person name="Pukall R."/>
            <person name="Spring S."/>
            <person name="Abt B."/>
            <person name="Goker M."/>
            <person name="Detter J.C."/>
            <person name="Woyke T."/>
            <person name="Bristow J."/>
            <person name="Markowitz V."/>
            <person name="Hugenholtz P."/>
            <person name="Eisen J.A."/>
            <person name="Kyrpides N.C."/>
            <person name="Klenk H.P."/>
            <person name="Lapidus A."/>
        </authorList>
    </citation>
    <scope>NUCLEOTIDE SEQUENCE [LARGE SCALE GENOMIC DNA]</scope>
    <source>
        <strain evidence="8">DSM 15567 / CIP 107919 / 50-1 BON</strain>
    </source>
</reference>
<evidence type="ECO:0000256" key="3">
    <source>
        <dbReference type="ARBA" id="ARBA00048462"/>
    </source>
</evidence>
<dbReference type="eggNOG" id="COG0331">
    <property type="taxonomic scope" value="Bacteria"/>
</dbReference>
<feature type="domain" description="Malonyl-CoA:ACP transacylase (MAT)" evidence="6">
    <location>
        <begin position="7"/>
        <end position="306"/>
    </location>
</feature>
<organism evidence="7 8">
    <name type="scientific">Mahella australiensis (strain DSM 15567 / CIP 107919 / 50-1 BON)</name>
    <dbReference type="NCBI Taxonomy" id="697281"/>
    <lineage>
        <taxon>Bacteria</taxon>
        <taxon>Bacillati</taxon>
        <taxon>Bacillota</taxon>
        <taxon>Clostridia</taxon>
        <taxon>Thermoanaerobacterales</taxon>
        <taxon>Thermoanaerobacterales Family IV. Incertae Sedis</taxon>
        <taxon>Mahella</taxon>
    </lineage>
</organism>
<dbReference type="InterPro" id="IPR050858">
    <property type="entry name" value="Mal-CoA-ACP_Trans/PKS_FabD"/>
</dbReference>
<dbReference type="Gene3D" id="3.30.70.250">
    <property type="entry name" value="Malonyl-CoA ACP transacylase, ACP-binding"/>
    <property type="match status" value="1"/>
</dbReference>
<evidence type="ECO:0000259" key="6">
    <source>
        <dbReference type="SMART" id="SM00827"/>
    </source>
</evidence>
<dbReference type="PIRSF" id="PIRSF000446">
    <property type="entry name" value="Mct"/>
    <property type="match status" value="1"/>
</dbReference>
<evidence type="ECO:0000313" key="7">
    <source>
        <dbReference type="EMBL" id="AEE96245.1"/>
    </source>
</evidence>
<dbReference type="HOGENOM" id="CLU_030558_0_1_9"/>
<dbReference type="RefSeq" id="WP_013780675.1">
    <property type="nucleotide sequence ID" value="NC_015520.1"/>
</dbReference>
<name>F4A2R5_MAHA5</name>
<evidence type="ECO:0000256" key="1">
    <source>
        <dbReference type="ARBA" id="ARBA00022679"/>
    </source>
</evidence>
<evidence type="ECO:0000256" key="2">
    <source>
        <dbReference type="ARBA" id="ARBA00023315"/>
    </source>
</evidence>
<dbReference type="InterPro" id="IPR014043">
    <property type="entry name" value="Acyl_transferase_dom"/>
</dbReference>
<evidence type="ECO:0000256" key="5">
    <source>
        <dbReference type="PIRSR" id="PIRSR000446-1"/>
    </source>
</evidence>
<reference evidence="8" key="1">
    <citation type="submission" date="2010-11" db="EMBL/GenBank/DDBJ databases">
        <title>The complete genome of Mahella australiensis DSM 15567.</title>
        <authorList>
            <consortium name="US DOE Joint Genome Institute (JGI-PGF)"/>
            <person name="Lucas S."/>
            <person name="Copeland A."/>
            <person name="Lapidus A."/>
            <person name="Bruce D."/>
            <person name="Goodwin L."/>
            <person name="Pitluck S."/>
            <person name="Kyrpides N."/>
            <person name="Mavromatis K."/>
            <person name="Pagani I."/>
            <person name="Ivanova N."/>
            <person name="Teshima H."/>
            <person name="Brettin T."/>
            <person name="Detter J.C."/>
            <person name="Han C."/>
            <person name="Tapia R."/>
            <person name="Land M."/>
            <person name="Hauser L."/>
            <person name="Markowitz V."/>
            <person name="Cheng J.-F."/>
            <person name="Hugenholtz P."/>
            <person name="Woyke T."/>
            <person name="Wu D."/>
            <person name="Spring S."/>
            <person name="Pukall R."/>
            <person name="Steenblock K."/>
            <person name="Schneider S."/>
            <person name="Klenk H.-P."/>
            <person name="Eisen J.A."/>
        </authorList>
    </citation>
    <scope>NUCLEOTIDE SEQUENCE [LARGE SCALE GENOMIC DNA]</scope>
    <source>
        <strain evidence="8">DSM 15567 / CIP 107919 / 50-1 BON</strain>
    </source>
</reference>
<dbReference type="Pfam" id="PF00698">
    <property type="entry name" value="Acyl_transf_1"/>
    <property type="match status" value="1"/>
</dbReference>
<dbReference type="GO" id="GO:0005829">
    <property type="term" value="C:cytosol"/>
    <property type="evidence" value="ECO:0007669"/>
    <property type="project" value="TreeGrafter"/>
</dbReference>
<feature type="active site" evidence="5">
    <location>
        <position position="91"/>
    </location>
</feature>
<dbReference type="OrthoDB" id="9805460at2"/>
<dbReference type="InterPro" id="IPR016035">
    <property type="entry name" value="Acyl_Trfase/lysoPLipase"/>
</dbReference>
<dbReference type="SMART" id="SM00827">
    <property type="entry name" value="PKS_AT"/>
    <property type="match status" value="1"/>
</dbReference>
<keyword evidence="8" id="KW-1185">Reference proteome</keyword>
<evidence type="ECO:0000313" key="8">
    <source>
        <dbReference type="Proteomes" id="UP000008457"/>
    </source>
</evidence>
<dbReference type="InterPro" id="IPR024925">
    <property type="entry name" value="Malonyl_CoA-ACP_transAc"/>
</dbReference>
<dbReference type="GO" id="GO:0006633">
    <property type="term" value="P:fatty acid biosynthetic process"/>
    <property type="evidence" value="ECO:0007669"/>
    <property type="project" value="TreeGrafter"/>
</dbReference>
<dbReference type="EC" id="2.3.1.39" evidence="4"/>
<dbReference type="InterPro" id="IPR004410">
    <property type="entry name" value="Malonyl_CoA-ACP_transAc_FabD"/>
</dbReference>